<dbReference type="PANTHER" id="PTHR30616">
    <property type="entry name" value="UNCHARACTERIZED PROTEIN YFIH"/>
    <property type="match status" value="1"/>
</dbReference>
<protein>
    <recommendedName>
        <fullName evidence="12">Purine nucleoside phosphorylase</fullName>
    </recommendedName>
</protein>
<reference evidence="10 11" key="1">
    <citation type="journal article" date="2015" name="Nature">
        <title>rRNA introns, odd ribosomes, and small enigmatic genomes across a large radiation of phyla.</title>
        <authorList>
            <person name="Brown C.T."/>
            <person name="Hug L.A."/>
            <person name="Thomas B.C."/>
            <person name="Sharon I."/>
            <person name="Castelle C.J."/>
            <person name="Singh A."/>
            <person name="Wilkins M.J."/>
            <person name="Williams K.H."/>
            <person name="Banfield J.F."/>
        </authorList>
    </citation>
    <scope>NUCLEOTIDE SEQUENCE [LARGE SCALE GENOMIC DNA]</scope>
</reference>
<name>A0A0G0H059_9BACT</name>
<comment type="catalytic activity">
    <reaction evidence="7">
        <text>adenosine + H2O + H(+) = inosine + NH4(+)</text>
        <dbReference type="Rhea" id="RHEA:24408"/>
        <dbReference type="ChEBI" id="CHEBI:15377"/>
        <dbReference type="ChEBI" id="CHEBI:15378"/>
        <dbReference type="ChEBI" id="CHEBI:16335"/>
        <dbReference type="ChEBI" id="CHEBI:17596"/>
        <dbReference type="ChEBI" id="CHEBI:28938"/>
        <dbReference type="EC" id="3.5.4.4"/>
    </reaction>
    <physiologicalReaction direction="left-to-right" evidence="7">
        <dbReference type="Rhea" id="RHEA:24409"/>
    </physiologicalReaction>
</comment>
<dbReference type="CDD" id="cd16833">
    <property type="entry name" value="YfiH"/>
    <property type="match status" value="1"/>
</dbReference>
<evidence type="ECO:0000256" key="3">
    <source>
        <dbReference type="ARBA" id="ARBA00022679"/>
    </source>
</evidence>
<comment type="similarity">
    <text evidence="2">Belongs to the purine nucleoside phosphorylase YfiH/LACC1 family.</text>
</comment>
<accession>A0A0G0H059</accession>
<dbReference type="InterPro" id="IPR011324">
    <property type="entry name" value="Cytotoxic_necrot_fac-like_cat"/>
</dbReference>
<proteinExistence type="inferred from homology"/>
<evidence type="ECO:0000256" key="7">
    <source>
        <dbReference type="ARBA" id="ARBA00047989"/>
    </source>
</evidence>
<sequence length="253" mass="28401">MYQIPQFKAIPGFIHIFSERSEGNMAYVVSGKSLDANEITNNRERFFSSNHISMEKAVAMHVQGRDGVEVVRKKDLNFNVIDSSKAIVTDALFTNKKSIYMMLLVADCAPLITYDPKKEVIGLLHVGWRGADLGIVSKAIKRLGDLYKVNAQDLIVGIGPAARKDSFIKQNPSQKNDPKWKPFLEEVGDNMYKVDFVGLLKKQLIDAGVGKKNISDCYIDTVHDNRFYSHVRESRLPLSKQGRFACVVGMKTT</sequence>
<dbReference type="AlphaFoldDB" id="A0A0G0H059"/>
<organism evidence="10 11">
    <name type="scientific">Candidatus Woesebacteria bacterium GW2011_GWA1_37_7</name>
    <dbReference type="NCBI Taxonomy" id="1618545"/>
    <lineage>
        <taxon>Bacteria</taxon>
        <taxon>Candidatus Woeseibacteriota</taxon>
    </lineage>
</organism>
<comment type="caution">
    <text evidence="10">The sequence shown here is derived from an EMBL/GenBank/DDBJ whole genome shotgun (WGS) entry which is preliminary data.</text>
</comment>
<evidence type="ECO:0000256" key="8">
    <source>
        <dbReference type="ARBA" id="ARBA00048968"/>
    </source>
</evidence>
<evidence type="ECO:0000256" key="4">
    <source>
        <dbReference type="ARBA" id="ARBA00022723"/>
    </source>
</evidence>
<evidence type="ECO:0000256" key="9">
    <source>
        <dbReference type="ARBA" id="ARBA00049893"/>
    </source>
</evidence>
<dbReference type="EMBL" id="LBTI01000045">
    <property type="protein sequence ID" value="KKQ36598.1"/>
    <property type="molecule type" value="Genomic_DNA"/>
</dbReference>
<evidence type="ECO:0000313" key="11">
    <source>
        <dbReference type="Proteomes" id="UP000034591"/>
    </source>
</evidence>
<dbReference type="InterPro" id="IPR003730">
    <property type="entry name" value="Cu_polyphenol_OxRdtase"/>
</dbReference>
<evidence type="ECO:0000313" key="10">
    <source>
        <dbReference type="EMBL" id="KKQ36598.1"/>
    </source>
</evidence>
<dbReference type="Gene3D" id="3.60.140.10">
    <property type="entry name" value="CNF1/YfiH-like putative cysteine hydrolases"/>
    <property type="match status" value="1"/>
</dbReference>
<dbReference type="GO" id="GO:0005507">
    <property type="term" value="F:copper ion binding"/>
    <property type="evidence" value="ECO:0007669"/>
    <property type="project" value="TreeGrafter"/>
</dbReference>
<dbReference type="GO" id="GO:0017061">
    <property type="term" value="F:S-methyl-5-thioadenosine phosphorylase activity"/>
    <property type="evidence" value="ECO:0007669"/>
    <property type="project" value="UniProtKB-EC"/>
</dbReference>
<comment type="catalytic activity">
    <reaction evidence="9">
        <text>S-methyl-5'-thioadenosine + phosphate = 5-(methylsulfanyl)-alpha-D-ribose 1-phosphate + adenine</text>
        <dbReference type="Rhea" id="RHEA:11852"/>
        <dbReference type="ChEBI" id="CHEBI:16708"/>
        <dbReference type="ChEBI" id="CHEBI:17509"/>
        <dbReference type="ChEBI" id="CHEBI:43474"/>
        <dbReference type="ChEBI" id="CHEBI:58533"/>
        <dbReference type="EC" id="2.4.2.28"/>
    </reaction>
    <physiologicalReaction direction="left-to-right" evidence="9">
        <dbReference type="Rhea" id="RHEA:11853"/>
    </physiologicalReaction>
</comment>
<dbReference type="SUPFAM" id="SSF64438">
    <property type="entry name" value="CNF1/YfiH-like putative cysteine hydrolases"/>
    <property type="match status" value="1"/>
</dbReference>
<dbReference type="Proteomes" id="UP000034591">
    <property type="component" value="Unassembled WGS sequence"/>
</dbReference>
<evidence type="ECO:0000256" key="1">
    <source>
        <dbReference type="ARBA" id="ARBA00000553"/>
    </source>
</evidence>
<evidence type="ECO:0000256" key="5">
    <source>
        <dbReference type="ARBA" id="ARBA00022801"/>
    </source>
</evidence>
<keyword evidence="5" id="KW-0378">Hydrolase</keyword>
<evidence type="ECO:0000256" key="6">
    <source>
        <dbReference type="ARBA" id="ARBA00022833"/>
    </source>
</evidence>
<dbReference type="PANTHER" id="PTHR30616:SF2">
    <property type="entry name" value="PURINE NUCLEOSIDE PHOSPHORYLASE LACC1"/>
    <property type="match status" value="1"/>
</dbReference>
<evidence type="ECO:0000256" key="2">
    <source>
        <dbReference type="ARBA" id="ARBA00007353"/>
    </source>
</evidence>
<dbReference type="GO" id="GO:0016787">
    <property type="term" value="F:hydrolase activity"/>
    <property type="evidence" value="ECO:0007669"/>
    <property type="project" value="UniProtKB-KW"/>
</dbReference>
<dbReference type="Pfam" id="PF02578">
    <property type="entry name" value="Cu-oxidase_4"/>
    <property type="match status" value="1"/>
</dbReference>
<comment type="catalytic activity">
    <reaction evidence="1">
        <text>inosine + phosphate = alpha-D-ribose 1-phosphate + hypoxanthine</text>
        <dbReference type="Rhea" id="RHEA:27646"/>
        <dbReference type="ChEBI" id="CHEBI:17368"/>
        <dbReference type="ChEBI" id="CHEBI:17596"/>
        <dbReference type="ChEBI" id="CHEBI:43474"/>
        <dbReference type="ChEBI" id="CHEBI:57720"/>
        <dbReference type="EC" id="2.4.2.1"/>
    </reaction>
    <physiologicalReaction direction="left-to-right" evidence="1">
        <dbReference type="Rhea" id="RHEA:27647"/>
    </physiologicalReaction>
</comment>
<comment type="catalytic activity">
    <reaction evidence="8">
        <text>adenosine + phosphate = alpha-D-ribose 1-phosphate + adenine</text>
        <dbReference type="Rhea" id="RHEA:27642"/>
        <dbReference type="ChEBI" id="CHEBI:16335"/>
        <dbReference type="ChEBI" id="CHEBI:16708"/>
        <dbReference type="ChEBI" id="CHEBI:43474"/>
        <dbReference type="ChEBI" id="CHEBI:57720"/>
        <dbReference type="EC" id="2.4.2.1"/>
    </reaction>
    <physiologicalReaction direction="left-to-right" evidence="8">
        <dbReference type="Rhea" id="RHEA:27643"/>
    </physiologicalReaction>
</comment>
<keyword evidence="4" id="KW-0479">Metal-binding</keyword>
<gene>
    <name evidence="10" type="ORF">US53_C0045G0003</name>
</gene>
<dbReference type="STRING" id="1618545.US53_C0045G0003"/>
<dbReference type="InterPro" id="IPR038371">
    <property type="entry name" value="Cu_polyphenol_OxRdtase_sf"/>
</dbReference>
<keyword evidence="3" id="KW-0808">Transferase</keyword>
<evidence type="ECO:0008006" key="12">
    <source>
        <dbReference type="Google" id="ProtNLM"/>
    </source>
</evidence>
<keyword evidence="6" id="KW-0862">Zinc</keyword>